<accession>A0AAN3VVA1</accession>
<sequence>MKEIGSLETMRYFQKMEIKIKYKIVFYTRKNNKKRLTNKITLLKIILIFKIYP</sequence>
<dbReference type="EMBL" id="ALKK01000057">
    <property type="protein sequence ID" value="EJU16441.1"/>
    <property type="molecule type" value="Genomic_DNA"/>
</dbReference>
<dbReference type="AlphaFoldDB" id="A0AAN3VVA1"/>
<evidence type="ECO:0000313" key="1">
    <source>
        <dbReference type="EMBL" id="EJU16441.1"/>
    </source>
</evidence>
<organism evidence="1 2">
    <name type="scientific">Fusobacterium necrophorum subsp. funduliforme Fnf 1007</name>
    <dbReference type="NCBI Taxonomy" id="1161424"/>
    <lineage>
        <taxon>Bacteria</taxon>
        <taxon>Fusobacteriati</taxon>
        <taxon>Fusobacteriota</taxon>
        <taxon>Fusobacteriia</taxon>
        <taxon>Fusobacteriales</taxon>
        <taxon>Fusobacteriaceae</taxon>
        <taxon>Fusobacterium</taxon>
    </lineage>
</organism>
<evidence type="ECO:0000313" key="2">
    <source>
        <dbReference type="Proteomes" id="UP000003120"/>
    </source>
</evidence>
<reference evidence="1 2" key="1">
    <citation type="submission" date="2012-07" db="EMBL/GenBank/DDBJ databases">
        <authorList>
            <person name="Durkin A.S."/>
            <person name="McCorrison J."/>
            <person name="Torralba M."/>
            <person name="Gillis M."/>
            <person name="Methe B."/>
            <person name="Sutton G."/>
            <person name="Nelson K.E."/>
        </authorList>
    </citation>
    <scope>NUCLEOTIDE SEQUENCE [LARGE SCALE GENOMIC DNA]</scope>
    <source>
        <strain evidence="1 2">Fnf 1007</strain>
    </source>
</reference>
<proteinExistence type="predicted"/>
<gene>
    <name evidence="1" type="ORF">HMPREF1127_1496</name>
</gene>
<dbReference type="Proteomes" id="UP000003120">
    <property type="component" value="Unassembled WGS sequence"/>
</dbReference>
<name>A0AAN3VVA1_9FUSO</name>
<comment type="caution">
    <text evidence="1">The sequence shown here is derived from an EMBL/GenBank/DDBJ whole genome shotgun (WGS) entry which is preliminary data.</text>
</comment>
<protein>
    <submittedName>
        <fullName evidence="1">Uncharacterized protein</fullName>
    </submittedName>
</protein>